<dbReference type="InterPro" id="IPR025722">
    <property type="entry name" value="TetR"/>
</dbReference>
<dbReference type="EMBL" id="AQGQ01000061">
    <property type="protein sequence ID" value="EOD55120.1"/>
    <property type="molecule type" value="Genomic_DNA"/>
</dbReference>
<accession>R1GU12</accession>
<keyword evidence="1 2" id="KW-0238">DNA-binding</keyword>
<evidence type="ECO:0000313" key="4">
    <source>
        <dbReference type="EMBL" id="EOD55120.1"/>
    </source>
</evidence>
<dbReference type="Pfam" id="PF00440">
    <property type="entry name" value="TetR_N"/>
    <property type="match status" value="1"/>
</dbReference>
<comment type="caution">
    <text evidence="4">The sequence shown here is derived from an EMBL/GenBank/DDBJ whole genome shotgun (WGS) entry which is preliminary data.</text>
</comment>
<keyword evidence="5" id="KW-1185">Reference proteome</keyword>
<dbReference type="Gene3D" id="1.10.357.10">
    <property type="entry name" value="Tetracycline Repressor, domain 2"/>
    <property type="match status" value="1"/>
</dbReference>
<dbReference type="PATRIC" id="fig|1268236.3.peg.2112"/>
<dbReference type="PROSITE" id="PS50977">
    <property type="entry name" value="HTH_TETR_2"/>
    <property type="match status" value="1"/>
</dbReference>
<name>R1GU12_9GAMM</name>
<dbReference type="AlphaFoldDB" id="R1GU12"/>
<feature type="domain" description="HTH tetR-type" evidence="3">
    <location>
        <begin position="1"/>
        <end position="61"/>
    </location>
</feature>
<evidence type="ECO:0000256" key="1">
    <source>
        <dbReference type="ARBA" id="ARBA00023125"/>
    </source>
</evidence>
<evidence type="ECO:0000259" key="3">
    <source>
        <dbReference type="PROSITE" id="PS50977"/>
    </source>
</evidence>
<dbReference type="PANTHER" id="PTHR43479">
    <property type="entry name" value="ACREF/ENVCD OPERON REPRESSOR-RELATED"/>
    <property type="match status" value="1"/>
</dbReference>
<organism evidence="4 5">
    <name type="scientific">Aeromonas molluscorum 848</name>
    <dbReference type="NCBI Taxonomy" id="1268236"/>
    <lineage>
        <taxon>Bacteria</taxon>
        <taxon>Pseudomonadati</taxon>
        <taxon>Pseudomonadota</taxon>
        <taxon>Gammaproteobacteria</taxon>
        <taxon>Aeromonadales</taxon>
        <taxon>Aeromonadaceae</taxon>
        <taxon>Aeromonas</taxon>
    </lineage>
</organism>
<dbReference type="SUPFAM" id="SSF46689">
    <property type="entry name" value="Homeodomain-like"/>
    <property type="match status" value="1"/>
</dbReference>
<dbReference type="Pfam" id="PF13972">
    <property type="entry name" value="TetR"/>
    <property type="match status" value="1"/>
</dbReference>
<reference evidence="4 5" key="1">
    <citation type="journal article" date="2013" name="Genome Announc.">
        <title>Draft Genome Sequence of Aeromonas molluscorum Strain 848TT, Isolated from Bivalve Molluscs.</title>
        <authorList>
            <person name="Spataro N."/>
            <person name="Farfan M."/>
            <person name="Albarral V."/>
            <person name="Sanglas A."/>
            <person name="Loren J.G."/>
            <person name="Fuste M.C."/>
            <person name="Bosch E."/>
        </authorList>
    </citation>
    <scope>NUCLEOTIDE SEQUENCE [LARGE SCALE GENOMIC DNA]</scope>
    <source>
        <strain evidence="4 5">848</strain>
    </source>
</reference>
<dbReference type="OrthoDB" id="8770705at2"/>
<sequence length="216" mass="25233">MKTRDRIIHSATELFNDQGERNITTNHIAAHLGISPGNLYYHFRNKEDIIHSIFDQYARHLSESFTPARSKEIKLDELMGYLDAIFYLMWQFRFFYANLPDILSRDELLQQKYLKAQEQLRSAVEALLKSLREGGIIAVSDQDLPDLGQTIKMVVTCWIPFQIAQAPNTRITKPLLYQGVLRVLFLLRPYVEPQISEQIQQLEQHYRQLAQIDGRV</sequence>
<protein>
    <submittedName>
        <fullName evidence="4">TetR family transcriptional regulator</fullName>
    </submittedName>
</protein>
<evidence type="ECO:0000313" key="5">
    <source>
        <dbReference type="Proteomes" id="UP000013526"/>
    </source>
</evidence>
<dbReference type="InterPro" id="IPR001647">
    <property type="entry name" value="HTH_TetR"/>
</dbReference>
<dbReference type="PANTHER" id="PTHR43479:SF12">
    <property type="entry name" value="TRANSCRIPTIONAL REGULATORY PROTEIN"/>
    <property type="match status" value="1"/>
</dbReference>
<dbReference type="InterPro" id="IPR009057">
    <property type="entry name" value="Homeodomain-like_sf"/>
</dbReference>
<feature type="DNA-binding region" description="H-T-H motif" evidence="2">
    <location>
        <begin position="24"/>
        <end position="43"/>
    </location>
</feature>
<dbReference type="GO" id="GO:0003677">
    <property type="term" value="F:DNA binding"/>
    <property type="evidence" value="ECO:0007669"/>
    <property type="project" value="UniProtKB-UniRule"/>
</dbReference>
<dbReference type="InterPro" id="IPR050624">
    <property type="entry name" value="HTH-type_Tx_Regulator"/>
</dbReference>
<gene>
    <name evidence="4" type="ORF">G113_10659</name>
</gene>
<dbReference type="Proteomes" id="UP000013526">
    <property type="component" value="Unassembled WGS sequence"/>
</dbReference>
<dbReference type="RefSeq" id="WP_005900572.1">
    <property type="nucleotide sequence ID" value="NZ_AQGQ01000061.1"/>
</dbReference>
<proteinExistence type="predicted"/>
<dbReference type="PRINTS" id="PR00455">
    <property type="entry name" value="HTHTETR"/>
</dbReference>
<evidence type="ECO:0000256" key="2">
    <source>
        <dbReference type="PROSITE-ProRule" id="PRU00335"/>
    </source>
</evidence>